<dbReference type="SUPFAM" id="SSF103473">
    <property type="entry name" value="MFS general substrate transporter"/>
    <property type="match status" value="1"/>
</dbReference>
<evidence type="ECO:0000313" key="11">
    <source>
        <dbReference type="Proteomes" id="UP000824755"/>
    </source>
</evidence>
<dbReference type="Pfam" id="PF07690">
    <property type="entry name" value="MFS_1"/>
    <property type="match status" value="1"/>
</dbReference>
<dbReference type="PROSITE" id="PS50850">
    <property type="entry name" value="MFS"/>
    <property type="match status" value="1"/>
</dbReference>
<dbReference type="PANTHER" id="PTHR42718">
    <property type="entry name" value="MAJOR FACILITATOR SUPERFAMILY MULTIDRUG TRANSPORTER MFSC"/>
    <property type="match status" value="1"/>
</dbReference>
<comment type="caution">
    <text evidence="8">Lacks conserved residue(s) required for the propagation of feature annotation.</text>
</comment>
<dbReference type="CDD" id="cd17320">
    <property type="entry name" value="MFS_MdfA_MDR_like"/>
    <property type="match status" value="1"/>
</dbReference>
<keyword evidence="6 8" id="KW-1133">Transmembrane helix</keyword>
<reference evidence="10 11" key="1">
    <citation type="submission" date="2021-08" db="EMBL/GenBank/DDBJ databases">
        <title>Lysobacter sp. strain CJ11 Genome sequencing and assembly.</title>
        <authorList>
            <person name="Kim I."/>
        </authorList>
    </citation>
    <scope>NUCLEOTIDE SEQUENCE [LARGE SCALE GENOMIC DNA]</scope>
    <source>
        <strain evidence="10 11">CJ11</strain>
    </source>
</reference>
<feature type="transmembrane region" description="Helical" evidence="8">
    <location>
        <begin position="83"/>
        <end position="104"/>
    </location>
</feature>
<keyword evidence="4" id="KW-1003">Cell membrane</keyword>
<evidence type="ECO:0000256" key="6">
    <source>
        <dbReference type="ARBA" id="ARBA00022989"/>
    </source>
</evidence>
<feature type="transmembrane region" description="Helical" evidence="8">
    <location>
        <begin position="116"/>
        <end position="140"/>
    </location>
</feature>
<keyword evidence="3 8" id="KW-0813">Transport</keyword>
<dbReference type="InterPro" id="IPR020846">
    <property type="entry name" value="MFS_dom"/>
</dbReference>
<dbReference type="InterPro" id="IPR036259">
    <property type="entry name" value="MFS_trans_sf"/>
</dbReference>
<keyword evidence="7 8" id="KW-0472">Membrane</keyword>
<gene>
    <name evidence="10" type="ORF">H8L67_04440</name>
</gene>
<dbReference type="PANTHER" id="PTHR42718:SF9">
    <property type="entry name" value="MAJOR FACILITATOR SUPERFAMILY MULTIDRUG TRANSPORTER MFSC"/>
    <property type="match status" value="1"/>
</dbReference>
<feature type="transmembrane region" description="Helical" evidence="8">
    <location>
        <begin position="290"/>
        <end position="317"/>
    </location>
</feature>
<keyword evidence="11" id="KW-1185">Reference proteome</keyword>
<dbReference type="Gene3D" id="1.20.1720.10">
    <property type="entry name" value="Multidrug resistance protein D"/>
    <property type="match status" value="1"/>
</dbReference>
<feature type="domain" description="Major facilitator superfamily (MFS) profile" evidence="9">
    <location>
        <begin position="1"/>
        <end position="377"/>
    </location>
</feature>
<protein>
    <recommendedName>
        <fullName evidence="8">Bcr/CflA family efflux transporter</fullName>
    </recommendedName>
</protein>
<organism evidence="10 11">
    <name type="scientific">Lysobacter soyae</name>
    <dbReference type="NCBI Taxonomy" id="2764185"/>
    <lineage>
        <taxon>Bacteria</taxon>
        <taxon>Pseudomonadati</taxon>
        <taxon>Pseudomonadota</taxon>
        <taxon>Gammaproteobacteria</taxon>
        <taxon>Lysobacterales</taxon>
        <taxon>Lysobacteraceae</taxon>
        <taxon>Lysobacter</taxon>
    </lineage>
</organism>
<dbReference type="InterPro" id="IPR011701">
    <property type="entry name" value="MFS"/>
</dbReference>
<feature type="transmembrane region" description="Helical" evidence="8">
    <location>
        <begin position="329"/>
        <end position="348"/>
    </location>
</feature>
<sequence length="396" mass="42327">MLGAFSIDTVFPAFPQIGRAFSANDLALQQTISVYLFAYAGMSLFHGPLSDALGRKRVISVGLFCFGLASLGCALSTTLEMLLVFRALQGLSAGVGLIVGRAVIRDLFEGADAQRLMSHVSMVFGVAPAIAPIVGGWIIGFSRWPGIFYFLVALSLGLLLATAAALPETHPESRRTQLAIKPLLRSYWTIFSNGRFRRLSVIAALNFGGLFLYIASAPALVLKHLKRTPQEFYLFFVPVIACMILGAFLSGRLAGRLSGHLQMRAGFALGLIAALSNIALNLWMPPALPWVLIPIMLTSLSIALISPIITLANLNLFPSMRGGASSVQAFIALLSNALIAGVVSPLLSGSALTLAYGSAAMLISGWLIWRFDLIRGKRLALRSTPDAAALQPLDEL</sequence>
<feature type="transmembrane region" description="Helical" evidence="8">
    <location>
        <begin position="354"/>
        <end position="373"/>
    </location>
</feature>
<feature type="transmembrane region" description="Helical" evidence="8">
    <location>
        <begin position="27"/>
        <end position="46"/>
    </location>
</feature>
<proteinExistence type="inferred from homology"/>
<comment type="similarity">
    <text evidence="2 8">Belongs to the major facilitator superfamily. Bcr/CmlA family.</text>
</comment>
<dbReference type="InterPro" id="IPR004812">
    <property type="entry name" value="Efflux_drug-R_Bcr/CmlA"/>
</dbReference>
<evidence type="ECO:0000256" key="2">
    <source>
        <dbReference type="ARBA" id="ARBA00006236"/>
    </source>
</evidence>
<evidence type="ECO:0000259" key="9">
    <source>
        <dbReference type="PROSITE" id="PS50850"/>
    </source>
</evidence>
<comment type="subcellular location">
    <subcellularLocation>
        <location evidence="8">Cell inner membrane</location>
        <topology evidence="8">Multi-pass membrane protein</topology>
    </subcellularLocation>
    <subcellularLocation>
        <location evidence="1">Cell membrane</location>
        <topology evidence="1">Multi-pass membrane protein</topology>
    </subcellularLocation>
</comment>
<feature type="transmembrane region" description="Helical" evidence="8">
    <location>
        <begin position="199"/>
        <end position="220"/>
    </location>
</feature>
<evidence type="ECO:0000256" key="8">
    <source>
        <dbReference type="RuleBase" id="RU365088"/>
    </source>
</evidence>
<feature type="transmembrane region" description="Helical" evidence="8">
    <location>
        <begin position="146"/>
        <end position="166"/>
    </location>
</feature>
<evidence type="ECO:0000256" key="4">
    <source>
        <dbReference type="ARBA" id="ARBA00022475"/>
    </source>
</evidence>
<evidence type="ECO:0000256" key="3">
    <source>
        <dbReference type="ARBA" id="ARBA00022448"/>
    </source>
</evidence>
<accession>A0ABX8WSX9</accession>
<evidence type="ECO:0000256" key="1">
    <source>
        <dbReference type="ARBA" id="ARBA00004651"/>
    </source>
</evidence>
<dbReference type="EMBL" id="CP080544">
    <property type="protein sequence ID" value="QYR53932.1"/>
    <property type="molecule type" value="Genomic_DNA"/>
</dbReference>
<evidence type="ECO:0000256" key="5">
    <source>
        <dbReference type="ARBA" id="ARBA00022692"/>
    </source>
</evidence>
<feature type="transmembrane region" description="Helical" evidence="8">
    <location>
        <begin position="265"/>
        <end position="284"/>
    </location>
</feature>
<dbReference type="Proteomes" id="UP000824755">
    <property type="component" value="Chromosome"/>
</dbReference>
<keyword evidence="8" id="KW-0997">Cell inner membrane</keyword>
<evidence type="ECO:0000256" key="7">
    <source>
        <dbReference type="ARBA" id="ARBA00023136"/>
    </source>
</evidence>
<feature type="transmembrane region" description="Helical" evidence="8">
    <location>
        <begin position="232"/>
        <end position="253"/>
    </location>
</feature>
<evidence type="ECO:0000313" key="10">
    <source>
        <dbReference type="EMBL" id="QYR53932.1"/>
    </source>
</evidence>
<keyword evidence="5 8" id="KW-0812">Transmembrane</keyword>
<feature type="transmembrane region" description="Helical" evidence="8">
    <location>
        <begin position="58"/>
        <end position="77"/>
    </location>
</feature>
<name>A0ABX8WSX9_9GAMM</name>
<dbReference type="NCBIfam" id="TIGR00710">
    <property type="entry name" value="efflux_Bcr_CflA"/>
    <property type="match status" value="1"/>
</dbReference>